<dbReference type="InterPro" id="IPR001461">
    <property type="entry name" value="Aspartic_peptidase_A1"/>
</dbReference>
<keyword evidence="4" id="KW-0812">Transmembrane</keyword>
<dbReference type="InterPro" id="IPR021109">
    <property type="entry name" value="Peptidase_aspartic_dom_sf"/>
</dbReference>
<dbReference type="Proteomes" id="UP001497453">
    <property type="component" value="Chromosome 4"/>
</dbReference>
<sequence>MKLSLASSLLVYITFLLDDLSAVNALRLHGIRPPPRSGLGRRVAMSGDLKNSGDVKYWTNVTMGGKSVSLLLDTGSSDLTVAGDIPNTKDTGKTTELSYAIGSAKGPIKLVEVGYEGYTIPDQAFVLDTSGVQGEDQGIIGLGPSSNSKIRQVLNSAAGNPVVDHIFKLNSSTPNFISIILGRSDDPDDKYPGDLTIGEIIDGYENITSQPKLEVFDVKANGGQHWQTLIDAKGILGPDGQPVNVTSRVKGGSKNRLNAIFDTGFTMSQVPQAVADAFYLRVPDAKLENITGVGEIYTVPCNAELNVTFKFGNVSIPVHPLDTSSDDLGRTDPLGNQICLGGFQPIQDSAESDTYDIILGMTFLRNVYLLINFGDFVDGKDGKTNDPYIQLLSRTDLAEAHTDFVVNRLDGVDDTDNFHLLPASVLPVVDQDPDDNESLSEKIKPYLPYIIAGSAVLGLLLLIGIFFCIRSSRQKRYRRLHDPAPAGLHHSQEPPFASYQPARRY</sequence>
<dbReference type="PROSITE" id="PS00141">
    <property type="entry name" value="ASP_PROTEASE"/>
    <property type="match status" value="1"/>
</dbReference>
<keyword evidence="4" id="KW-0472">Membrane</keyword>
<dbReference type="EMBL" id="OZ037947">
    <property type="protein sequence ID" value="CAL1707656.1"/>
    <property type="molecule type" value="Genomic_DNA"/>
</dbReference>
<proteinExistence type="inferred from homology"/>
<dbReference type="InterPro" id="IPR034164">
    <property type="entry name" value="Pepsin-like_dom"/>
</dbReference>
<dbReference type="PANTHER" id="PTHR47966:SF73">
    <property type="entry name" value="PEPTIDASE A1 DOMAIN-CONTAINING PROTEIN"/>
    <property type="match status" value="1"/>
</dbReference>
<keyword evidence="8" id="KW-1185">Reference proteome</keyword>
<keyword evidence="2" id="KW-0064">Aspartyl protease</keyword>
<dbReference type="InterPro" id="IPR033121">
    <property type="entry name" value="PEPTIDASE_A1"/>
</dbReference>
<keyword evidence="5" id="KW-0732">Signal</keyword>
<dbReference type="Gene3D" id="2.40.70.10">
    <property type="entry name" value="Acid Proteases"/>
    <property type="match status" value="2"/>
</dbReference>
<dbReference type="PANTHER" id="PTHR47966">
    <property type="entry name" value="BETA-SITE APP-CLEAVING ENZYME, ISOFORM A-RELATED"/>
    <property type="match status" value="1"/>
</dbReference>
<keyword evidence="2" id="KW-0378">Hydrolase</keyword>
<dbReference type="PROSITE" id="PS51767">
    <property type="entry name" value="PEPTIDASE_A1"/>
    <property type="match status" value="1"/>
</dbReference>
<feature type="signal peptide" evidence="5">
    <location>
        <begin position="1"/>
        <end position="25"/>
    </location>
</feature>
<organism evidence="7 8">
    <name type="scientific">Somion occarium</name>
    <dbReference type="NCBI Taxonomy" id="3059160"/>
    <lineage>
        <taxon>Eukaryota</taxon>
        <taxon>Fungi</taxon>
        <taxon>Dikarya</taxon>
        <taxon>Basidiomycota</taxon>
        <taxon>Agaricomycotina</taxon>
        <taxon>Agaricomycetes</taxon>
        <taxon>Polyporales</taxon>
        <taxon>Cerrenaceae</taxon>
        <taxon>Somion</taxon>
    </lineage>
</organism>
<evidence type="ECO:0000256" key="1">
    <source>
        <dbReference type="ARBA" id="ARBA00007447"/>
    </source>
</evidence>
<feature type="chain" id="PRO_5046651391" description="Peptidase A1 domain-containing protein" evidence="5">
    <location>
        <begin position="26"/>
        <end position="505"/>
    </location>
</feature>
<comment type="similarity">
    <text evidence="1">Belongs to the peptidase A1 family.</text>
</comment>
<evidence type="ECO:0000313" key="8">
    <source>
        <dbReference type="Proteomes" id="UP001497453"/>
    </source>
</evidence>
<keyword evidence="2" id="KW-0645">Protease</keyword>
<evidence type="ECO:0000256" key="5">
    <source>
        <dbReference type="SAM" id="SignalP"/>
    </source>
</evidence>
<keyword evidence="4" id="KW-1133">Transmembrane helix</keyword>
<evidence type="ECO:0000256" key="2">
    <source>
        <dbReference type="ARBA" id="ARBA00022750"/>
    </source>
</evidence>
<name>A0ABP1DIH9_9APHY</name>
<dbReference type="Pfam" id="PF00026">
    <property type="entry name" value="Asp"/>
    <property type="match status" value="1"/>
</dbReference>
<reference evidence="8" key="1">
    <citation type="submission" date="2024-04" db="EMBL/GenBank/DDBJ databases">
        <authorList>
            <person name="Shaw F."/>
            <person name="Minotto A."/>
        </authorList>
    </citation>
    <scope>NUCLEOTIDE SEQUENCE [LARGE SCALE GENOMIC DNA]</scope>
</reference>
<feature type="transmembrane region" description="Helical" evidence="4">
    <location>
        <begin position="446"/>
        <end position="469"/>
    </location>
</feature>
<dbReference type="SUPFAM" id="SSF50630">
    <property type="entry name" value="Acid proteases"/>
    <property type="match status" value="1"/>
</dbReference>
<evidence type="ECO:0000313" key="7">
    <source>
        <dbReference type="EMBL" id="CAL1707656.1"/>
    </source>
</evidence>
<evidence type="ECO:0000256" key="4">
    <source>
        <dbReference type="SAM" id="Phobius"/>
    </source>
</evidence>
<accession>A0ABP1DIH9</accession>
<evidence type="ECO:0000259" key="6">
    <source>
        <dbReference type="PROSITE" id="PS51767"/>
    </source>
</evidence>
<gene>
    <name evidence="7" type="ORF">GFSPODELE1_LOCUS6472</name>
</gene>
<dbReference type="InterPro" id="IPR001969">
    <property type="entry name" value="Aspartic_peptidase_AS"/>
</dbReference>
<evidence type="ECO:0000256" key="3">
    <source>
        <dbReference type="SAM" id="MobiDB-lite"/>
    </source>
</evidence>
<protein>
    <recommendedName>
        <fullName evidence="6">Peptidase A1 domain-containing protein</fullName>
    </recommendedName>
</protein>
<feature type="domain" description="Peptidase A1" evidence="6">
    <location>
        <begin position="57"/>
        <end position="381"/>
    </location>
</feature>
<feature type="region of interest" description="Disordered" evidence="3">
    <location>
        <begin position="483"/>
        <end position="505"/>
    </location>
</feature>
<dbReference type="CDD" id="cd05471">
    <property type="entry name" value="pepsin_like"/>
    <property type="match status" value="1"/>
</dbReference>